<protein>
    <submittedName>
        <fullName evidence="8">DMT family transporter</fullName>
    </submittedName>
</protein>
<keyword evidence="5 6" id="KW-0472">Membrane</keyword>
<evidence type="ECO:0000256" key="6">
    <source>
        <dbReference type="SAM" id="Phobius"/>
    </source>
</evidence>
<evidence type="ECO:0000256" key="5">
    <source>
        <dbReference type="ARBA" id="ARBA00023136"/>
    </source>
</evidence>
<feature type="transmembrane region" description="Helical" evidence="6">
    <location>
        <begin position="35"/>
        <end position="59"/>
    </location>
</feature>
<feature type="transmembrane region" description="Helical" evidence="6">
    <location>
        <begin position="75"/>
        <end position="93"/>
    </location>
</feature>
<accession>A0ABW3FHM0</accession>
<dbReference type="InterPro" id="IPR000620">
    <property type="entry name" value="EamA_dom"/>
</dbReference>
<dbReference type="EMBL" id="JBHTJV010000005">
    <property type="protein sequence ID" value="MFD0916304.1"/>
    <property type="molecule type" value="Genomic_DNA"/>
</dbReference>
<organism evidence="8 9">
    <name type="scientific">Pseudahrensia aquimaris</name>
    <dbReference type="NCBI Taxonomy" id="744461"/>
    <lineage>
        <taxon>Bacteria</taxon>
        <taxon>Pseudomonadati</taxon>
        <taxon>Pseudomonadota</taxon>
        <taxon>Alphaproteobacteria</taxon>
        <taxon>Hyphomicrobiales</taxon>
        <taxon>Ahrensiaceae</taxon>
        <taxon>Pseudahrensia</taxon>
    </lineage>
</organism>
<name>A0ABW3FHM0_9HYPH</name>
<dbReference type="Gene3D" id="1.10.3730.20">
    <property type="match status" value="1"/>
</dbReference>
<sequence>MPQSENSNARGIVLMVLSMACFALADTLVKMNSQIISAAQVLFFLTAGGLVTFLAMAIIQGDSMRNVSALKPIMIARYASEIVGTVAMVSALSLVDLSIVGAITQATPILVAMGAVLFLGEKVSWRRWTSIGLGFLGVVLVIQPGSEGFDPAVLWAVLAMLALSFRDLSTRMTPADLPSSCLATYTMIATIPFATGWVLWRGESLFPANADWLSILFMIALGSAGYLLLIASIRMAEVSVVTPFRYSRIIFLLLLGVFVFGENPSTTVFLGAALIIGSGTYMVLRERQLKKRAARTAA</sequence>
<feature type="transmembrane region" description="Helical" evidence="6">
    <location>
        <begin position="99"/>
        <end position="119"/>
    </location>
</feature>
<feature type="transmembrane region" description="Helical" evidence="6">
    <location>
        <begin position="245"/>
        <end position="261"/>
    </location>
</feature>
<dbReference type="Pfam" id="PF00892">
    <property type="entry name" value="EamA"/>
    <property type="match status" value="2"/>
</dbReference>
<feature type="domain" description="EamA" evidence="7">
    <location>
        <begin position="152"/>
        <end position="278"/>
    </location>
</feature>
<dbReference type="InterPro" id="IPR037185">
    <property type="entry name" value="EmrE-like"/>
</dbReference>
<feature type="transmembrane region" description="Helical" evidence="6">
    <location>
        <begin position="12"/>
        <end position="29"/>
    </location>
</feature>
<feature type="transmembrane region" description="Helical" evidence="6">
    <location>
        <begin position="181"/>
        <end position="200"/>
    </location>
</feature>
<feature type="transmembrane region" description="Helical" evidence="6">
    <location>
        <begin position="212"/>
        <end position="233"/>
    </location>
</feature>
<gene>
    <name evidence="8" type="ORF">ACFQ14_07795</name>
</gene>
<proteinExistence type="inferred from homology"/>
<evidence type="ECO:0000256" key="2">
    <source>
        <dbReference type="ARBA" id="ARBA00009853"/>
    </source>
</evidence>
<feature type="domain" description="EamA" evidence="7">
    <location>
        <begin position="10"/>
        <end position="142"/>
    </location>
</feature>
<comment type="caution">
    <text evidence="8">The sequence shown here is derived from an EMBL/GenBank/DDBJ whole genome shotgun (WGS) entry which is preliminary data.</text>
</comment>
<dbReference type="PANTHER" id="PTHR22911">
    <property type="entry name" value="ACYL-MALONYL CONDENSING ENZYME-RELATED"/>
    <property type="match status" value="1"/>
</dbReference>
<evidence type="ECO:0000313" key="9">
    <source>
        <dbReference type="Proteomes" id="UP001597101"/>
    </source>
</evidence>
<dbReference type="PANTHER" id="PTHR22911:SF6">
    <property type="entry name" value="SOLUTE CARRIER FAMILY 35 MEMBER G1"/>
    <property type="match status" value="1"/>
</dbReference>
<comment type="similarity">
    <text evidence="2">Belongs to the drug/metabolite transporter (DMT) superfamily. 10 TMS drug/metabolite exporter (DME) (TC 2.A.7.3) family.</text>
</comment>
<evidence type="ECO:0000256" key="3">
    <source>
        <dbReference type="ARBA" id="ARBA00022692"/>
    </source>
</evidence>
<keyword evidence="9" id="KW-1185">Reference proteome</keyword>
<evidence type="ECO:0000259" key="7">
    <source>
        <dbReference type="Pfam" id="PF00892"/>
    </source>
</evidence>
<keyword evidence="4 6" id="KW-1133">Transmembrane helix</keyword>
<comment type="subcellular location">
    <subcellularLocation>
        <location evidence="1">Membrane</location>
        <topology evidence="1">Multi-pass membrane protein</topology>
    </subcellularLocation>
</comment>
<feature type="transmembrane region" description="Helical" evidence="6">
    <location>
        <begin position="152"/>
        <end position="169"/>
    </location>
</feature>
<evidence type="ECO:0000256" key="4">
    <source>
        <dbReference type="ARBA" id="ARBA00022989"/>
    </source>
</evidence>
<feature type="transmembrane region" description="Helical" evidence="6">
    <location>
        <begin position="267"/>
        <end position="284"/>
    </location>
</feature>
<reference evidence="9" key="1">
    <citation type="journal article" date="2019" name="Int. J. Syst. Evol. Microbiol.">
        <title>The Global Catalogue of Microorganisms (GCM) 10K type strain sequencing project: providing services to taxonomists for standard genome sequencing and annotation.</title>
        <authorList>
            <consortium name="The Broad Institute Genomics Platform"/>
            <consortium name="The Broad Institute Genome Sequencing Center for Infectious Disease"/>
            <person name="Wu L."/>
            <person name="Ma J."/>
        </authorList>
    </citation>
    <scope>NUCLEOTIDE SEQUENCE [LARGE SCALE GENOMIC DNA]</scope>
    <source>
        <strain evidence="9">CCUG 60023</strain>
    </source>
</reference>
<keyword evidence="3 6" id="KW-0812">Transmembrane</keyword>
<dbReference type="SUPFAM" id="SSF103481">
    <property type="entry name" value="Multidrug resistance efflux transporter EmrE"/>
    <property type="match status" value="2"/>
</dbReference>
<feature type="transmembrane region" description="Helical" evidence="6">
    <location>
        <begin position="128"/>
        <end position="146"/>
    </location>
</feature>
<evidence type="ECO:0000313" key="8">
    <source>
        <dbReference type="EMBL" id="MFD0916304.1"/>
    </source>
</evidence>
<evidence type="ECO:0000256" key="1">
    <source>
        <dbReference type="ARBA" id="ARBA00004141"/>
    </source>
</evidence>
<dbReference type="RefSeq" id="WP_377212163.1">
    <property type="nucleotide sequence ID" value="NZ_JBHTJV010000005.1"/>
</dbReference>
<dbReference type="Proteomes" id="UP001597101">
    <property type="component" value="Unassembled WGS sequence"/>
</dbReference>